<dbReference type="EMBL" id="JAQQCL010000009">
    <property type="protein sequence ID" value="MFM0717491.1"/>
    <property type="molecule type" value="Genomic_DNA"/>
</dbReference>
<evidence type="ECO:0000313" key="3">
    <source>
        <dbReference type="Proteomes" id="UP001629392"/>
    </source>
</evidence>
<evidence type="ECO:0000256" key="1">
    <source>
        <dbReference type="SAM" id="SignalP"/>
    </source>
</evidence>
<protein>
    <recommendedName>
        <fullName evidence="4">Lipoprotein</fullName>
    </recommendedName>
</protein>
<accession>A0ABW9EDM0</accession>
<dbReference type="PROSITE" id="PS51257">
    <property type="entry name" value="PROKAR_LIPOPROTEIN"/>
    <property type="match status" value="1"/>
</dbReference>
<comment type="caution">
    <text evidence="2">The sequence shown here is derived from an EMBL/GenBank/DDBJ whole genome shotgun (WGS) entry which is preliminary data.</text>
</comment>
<reference evidence="2 3" key="1">
    <citation type="journal article" date="2024" name="Chem. Sci.">
        <title>Discovery of megapolipeptins by genome mining of a Burkholderiales bacteria collection.</title>
        <authorList>
            <person name="Paulo B.S."/>
            <person name="Recchia M.J.J."/>
            <person name="Lee S."/>
            <person name="Fergusson C.H."/>
            <person name="Romanowski S.B."/>
            <person name="Hernandez A."/>
            <person name="Krull N."/>
            <person name="Liu D.Y."/>
            <person name="Cavanagh H."/>
            <person name="Bos A."/>
            <person name="Gray C.A."/>
            <person name="Murphy B.T."/>
            <person name="Linington R.G."/>
            <person name="Eustaquio A.S."/>
        </authorList>
    </citation>
    <scope>NUCLEOTIDE SEQUENCE [LARGE SCALE GENOMIC DNA]</scope>
    <source>
        <strain evidence="2 3">RL17-350-BIC-E</strain>
    </source>
</reference>
<evidence type="ECO:0000313" key="2">
    <source>
        <dbReference type="EMBL" id="MFM0717491.1"/>
    </source>
</evidence>
<evidence type="ECO:0008006" key="4">
    <source>
        <dbReference type="Google" id="ProtNLM"/>
    </source>
</evidence>
<keyword evidence="1" id="KW-0732">Signal</keyword>
<keyword evidence="3" id="KW-1185">Reference proteome</keyword>
<name>A0ABW9EDM0_9BURK</name>
<dbReference type="Proteomes" id="UP001629392">
    <property type="component" value="Unassembled WGS sequence"/>
</dbReference>
<sequence length="191" mass="21509">MRNMAIAAKAIALIVVSTAGVGCAQLSADQTELAKVHWIIGLKEIILAGDFSNYTNVAKQLNLDLAAKSPIPVKNVDGAITGESFDVDTVPPANEENRKKIQFYYGVYTPSDRSYRRAILMINNLSLYECLTESDIFRTFGQIRRTTYAHSPNYSIDYHFKGDNDIDLLFRFENSSEKCADQINVFQNRRK</sequence>
<feature type="chain" id="PRO_5045145430" description="Lipoprotein" evidence="1">
    <location>
        <begin position="25"/>
        <end position="191"/>
    </location>
</feature>
<organism evidence="2 3">
    <name type="scientific">Paraburkholderia strydomiana</name>
    <dbReference type="NCBI Taxonomy" id="1245417"/>
    <lineage>
        <taxon>Bacteria</taxon>
        <taxon>Pseudomonadati</taxon>
        <taxon>Pseudomonadota</taxon>
        <taxon>Betaproteobacteria</taxon>
        <taxon>Burkholderiales</taxon>
        <taxon>Burkholderiaceae</taxon>
        <taxon>Paraburkholderia</taxon>
    </lineage>
</organism>
<proteinExistence type="predicted"/>
<dbReference type="RefSeq" id="WP_408153361.1">
    <property type="nucleotide sequence ID" value="NZ_JAQQCL010000009.1"/>
</dbReference>
<feature type="signal peptide" evidence="1">
    <location>
        <begin position="1"/>
        <end position="24"/>
    </location>
</feature>
<gene>
    <name evidence="2" type="ORF">PQQ73_14235</name>
</gene>